<proteinExistence type="predicted"/>
<evidence type="ECO:0000313" key="3">
    <source>
        <dbReference type="Proteomes" id="UP001233999"/>
    </source>
</evidence>
<organism evidence="2 3">
    <name type="scientific">Diploptera punctata</name>
    <name type="common">Pacific beetle cockroach</name>
    <dbReference type="NCBI Taxonomy" id="6984"/>
    <lineage>
        <taxon>Eukaryota</taxon>
        <taxon>Metazoa</taxon>
        <taxon>Ecdysozoa</taxon>
        <taxon>Arthropoda</taxon>
        <taxon>Hexapoda</taxon>
        <taxon>Insecta</taxon>
        <taxon>Pterygota</taxon>
        <taxon>Neoptera</taxon>
        <taxon>Polyneoptera</taxon>
        <taxon>Dictyoptera</taxon>
        <taxon>Blattodea</taxon>
        <taxon>Blaberoidea</taxon>
        <taxon>Blaberidae</taxon>
        <taxon>Diplopterinae</taxon>
        <taxon>Diploptera</taxon>
    </lineage>
</organism>
<accession>A0AAD8E690</accession>
<feature type="non-terminal residue" evidence="2">
    <location>
        <position position="1"/>
    </location>
</feature>
<dbReference type="EMBL" id="JASPKZ010008888">
    <property type="protein sequence ID" value="KAJ9578336.1"/>
    <property type="molecule type" value="Genomic_DNA"/>
</dbReference>
<protein>
    <submittedName>
        <fullName evidence="2">Uncharacterized protein</fullName>
    </submittedName>
</protein>
<keyword evidence="1" id="KW-1133">Transmembrane helix</keyword>
<name>A0AAD8E690_DIPPU</name>
<evidence type="ECO:0000256" key="1">
    <source>
        <dbReference type="SAM" id="Phobius"/>
    </source>
</evidence>
<dbReference type="Proteomes" id="UP001233999">
    <property type="component" value="Unassembled WGS sequence"/>
</dbReference>
<sequence>INMPQNMLIIHYSKSSPVVSQHSFVKRKTLFYVARIYNSQGFWKEYFLFLTFIWYMFVVYIHFTTHKTKHLFNERRHNCSYMGLIVKVILNVCKINILKVQVQCNENSAKTKNAIKNHHMQFNSNKSFELNAQK</sequence>
<gene>
    <name evidence="2" type="ORF">L9F63_005454</name>
</gene>
<reference evidence="2" key="1">
    <citation type="journal article" date="2023" name="IScience">
        <title>Live-bearing cockroach genome reveals convergent evolutionary mechanisms linked to viviparity in insects and beyond.</title>
        <authorList>
            <person name="Fouks B."/>
            <person name="Harrison M.C."/>
            <person name="Mikhailova A.A."/>
            <person name="Marchal E."/>
            <person name="English S."/>
            <person name="Carruthers M."/>
            <person name="Jennings E.C."/>
            <person name="Chiamaka E.L."/>
            <person name="Frigard R.A."/>
            <person name="Pippel M."/>
            <person name="Attardo G.M."/>
            <person name="Benoit J.B."/>
            <person name="Bornberg-Bauer E."/>
            <person name="Tobe S.S."/>
        </authorList>
    </citation>
    <scope>NUCLEOTIDE SEQUENCE</scope>
    <source>
        <strain evidence="2">Stay&amp;Tobe</strain>
    </source>
</reference>
<keyword evidence="1" id="KW-0812">Transmembrane</keyword>
<feature type="transmembrane region" description="Helical" evidence="1">
    <location>
        <begin position="46"/>
        <end position="63"/>
    </location>
</feature>
<keyword evidence="3" id="KW-1185">Reference proteome</keyword>
<evidence type="ECO:0000313" key="2">
    <source>
        <dbReference type="EMBL" id="KAJ9578336.1"/>
    </source>
</evidence>
<dbReference type="AlphaFoldDB" id="A0AAD8E690"/>
<comment type="caution">
    <text evidence="2">The sequence shown here is derived from an EMBL/GenBank/DDBJ whole genome shotgun (WGS) entry which is preliminary data.</text>
</comment>
<feature type="non-terminal residue" evidence="2">
    <location>
        <position position="134"/>
    </location>
</feature>
<reference evidence="2" key="2">
    <citation type="submission" date="2023-05" db="EMBL/GenBank/DDBJ databases">
        <authorList>
            <person name="Fouks B."/>
        </authorList>
    </citation>
    <scope>NUCLEOTIDE SEQUENCE</scope>
    <source>
        <strain evidence="2">Stay&amp;Tobe</strain>
        <tissue evidence="2">Testes</tissue>
    </source>
</reference>
<keyword evidence="1" id="KW-0472">Membrane</keyword>